<dbReference type="Gene3D" id="3.40.250.10">
    <property type="entry name" value="Rhodanese-like domain"/>
    <property type="match status" value="1"/>
</dbReference>
<dbReference type="EMBL" id="BAABEP010000002">
    <property type="protein sequence ID" value="GAA3711872.1"/>
    <property type="molecule type" value="Genomic_DNA"/>
</dbReference>
<comment type="caution">
    <text evidence="2">The sequence shown here is derived from an EMBL/GenBank/DDBJ whole genome shotgun (WGS) entry which is preliminary data.</text>
</comment>
<dbReference type="Pfam" id="PF00581">
    <property type="entry name" value="Rhodanese"/>
    <property type="match status" value="1"/>
</dbReference>
<dbReference type="SMART" id="SM00450">
    <property type="entry name" value="RHOD"/>
    <property type="match status" value="1"/>
</dbReference>
<accession>A0ABP7DZJ1</accession>
<dbReference type="SUPFAM" id="SSF52821">
    <property type="entry name" value="Rhodanese/Cell cycle control phosphatase"/>
    <property type="match status" value="1"/>
</dbReference>
<gene>
    <name evidence="2" type="ORF">GCM10023082_07110</name>
</gene>
<dbReference type="CDD" id="cd00158">
    <property type="entry name" value="RHOD"/>
    <property type="match status" value="1"/>
</dbReference>
<dbReference type="InterPro" id="IPR036873">
    <property type="entry name" value="Rhodanese-like_dom_sf"/>
</dbReference>
<dbReference type="PANTHER" id="PTHR45431">
    <property type="entry name" value="RHODANESE-LIKE DOMAIN-CONTAINING PROTEIN 15, CHLOROPLASTIC"/>
    <property type="match status" value="1"/>
</dbReference>
<protein>
    <submittedName>
        <fullName evidence="2">Rhodanese-like domain-containing protein</fullName>
    </submittedName>
</protein>
<dbReference type="InterPro" id="IPR001763">
    <property type="entry name" value="Rhodanese-like_dom"/>
</dbReference>
<reference evidence="3" key="1">
    <citation type="journal article" date="2019" name="Int. J. Syst. Evol. Microbiol.">
        <title>The Global Catalogue of Microorganisms (GCM) 10K type strain sequencing project: providing services to taxonomists for standard genome sequencing and annotation.</title>
        <authorList>
            <consortium name="The Broad Institute Genomics Platform"/>
            <consortium name="The Broad Institute Genome Sequencing Center for Infectious Disease"/>
            <person name="Wu L."/>
            <person name="Ma J."/>
        </authorList>
    </citation>
    <scope>NUCLEOTIDE SEQUENCE [LARGE SCALE GENOMIC DNA]</scope>
    <source>
        <strain evidence="3">JCM 30846</strain>
    </source>
</reference>
<dbReference type="InterPro" id="IPR052367">
    <property type="entry name" value="Thiosulfate_ST/Rhodanese-like"/>
</dbReference>
<feature type="domain" description="Rhodanese" evidence="1">
    <location>
        <begin position="21"/>
        <end position="110"/>
    </location>
</feature>
<evidence type="ECO:0000259" key="1">
    <source>
        <dbReference type="PROSITE" id="PS50206"/>
    </source>
</evidence>
<evidence type="ECO:0000313" key="2">
    <source>
        <dbReference type="EMBL" id="GAA3711872.1"/>
    </source>
</evidence>
<organism evidence="2 3">
    <name type="scientific">Streptomyces tremellae</name>
    <dbReference type="NCBI Taxonomy" id="1124239"/>
    <lineage>
        <taxon>Bacteria</taxon>
        <taxon>Bacillati</taxon>
        <taxon>Actinomycetota</taxon>
        <taxon>Actinomycetes</taxon>
        <taxon>Kitasatosporales</taxon>
        <taxon>Streptomycetaceae</taxon>
        <taxon>Streptomyces</taxon>
    </lineage>
</organism>
<sequence length="119" mass="12397">MLLPECGPGRVTPAQAHRAVEDGSALLADVREEDEFQAGHAPAAFFLPLSRLAGGADLPSRMDGRDLLLICRSGHRSQQAARLLADRGVTALDVTGGMRAWAAEGLPVQDARGAAGSVI</sequence>
<proteinExistence type="predicted"/>
<dbReference type="PANTHER" id="PTHR45431:SF3">
    <property type="entry name" value="RHODANESE-LIKE DOMAIN-CONTAINING PROTEIN 15, CHLOROPLASTIC"/>
    <property type="match status" value="1"/>
</dbReference>
<evidence type="ECO:0000313" key="3">
    <source>
        <dbReference type="Proteomes" id="UP001499884"/>
    </source>
</evidence>
<name>A0ABP7DZJ1_9ACTN</name>
<keyword evidence="3" id="KW-1185">Reference proteome</keyword>
<dbReference type="PROSITE" id="PS50206">
    <property type="entry name" value="RHODANESE_3"/>
    <property type="match status" value="1"/>
</dbReference>
<dbReference type="RefSeq" id="WP_345640926.1">
    <property type="nucleotide sequence ID" value="NZ_BAABEP010000002.1"/>
</dbReference>
<dbReference type="Proteomes" id="UP001499884">
    <property type="component" value="Unassembled WGS sequence"/>
</dbReference>